<reference evidence="1" key="1">
    <citation type="submission" date="2020-04" db="EMBL/GenBank/DDBJ databases">
        <title>Hybrid Assembly of Korean Phytophthora infestans isolates.</title>
        <authorList>
            <person name="Prokchorchik M."/>
            <person name="Lee Y."/>
            <person name="Seo J."/>
            <person name="Cho J.-H."/>
            <person name="Park Y.-E."/>
            <person name="Jang D.-C."/>
            <person name="Im J.-S."/>
            <person name="Choi J.-G."/>
            <person name="Park H.-J."/>
            <person name="Lee G.-B."/>
            <person name="Lee Y.-G."/>
            <person name="Hong S.-Y."/>
            <person name="Cho K."/>
            <person name="Sohn K.H."/>
        </authorList>
    </citation>
    <scope>NUCLEOTIDE SEQUENCE</scope>
    <source>
        <strain evidence="1">KR_1_A1</strain>
        <strain evidence="2">KR_2_A2</strain>
    </source>
</reference>
<protein>
    <submittedName>
        <fullName evidence="1">Uncharacterized protein</fullName>
    </submittedName>
</protein>
<name>A0A833RTC8_PHYIN</name>
<evidence type="ECO:0000313" key="1">
    <source>
        <dbReference type="EMBL" id="KAF4032757.1"/>
    </source>
</evidence>
<dbReference type="AlphaFoldDB" id="A0A833RTC8"/>
<dbReference type="EMBL" id="JAACNO010001592">
    <property type="protein sequence ID" value="KAF4139036.1"/>
    <property type="molecule type" value="Genomic_DNA"/>
</dbReference>
<gene>
    <name evidence="1" type="ORF">GN244_ATG15361</name>
    <name evidence="2" type="ORF">GN958_ATG11766</name>
</gene>
<evidence type="ECO:0000313" key="3">
    <source>
        <dbReference type="Proteomes" id="UP000602510"/>
    </source>
</evidence>
<dbReference type="Proteomes" id="UP000704712">
    <property type="component" value="Unassembled WGS sequence"/>
</dbReference>
<organism evidence="1 3">
    <name type="scientific">Phytophthora infestans</name>
    <name type="common">Potato late blight agent</name>
    <name type="synonym">Botrytis infestans</name>
    <dbReference type="NCBI Taxonomy" id="4787"/>
    <lineage>
        <taxon>Eukaryota</taxon>
        <taxon>Sar</taxon>
        <taxon>Stramenopiles</taxon>
        <taxon>Oomycota</taxon>
        <taxon>Peronosporomycetes</taxon>
        <taxon>Peronosporales</taxon>
        <taxon>Peronosporaceae</taxon>
        <taxon>Phytophthora</taxon>
    </lineage>
</organism>
<comment type="caution">
    <text evidence="1">The sequence shown here is derived from an EMBL/GenBank/DDBJ whole genome shotgun (WGS) entry which is preliminary data.</text>
</comment>
<dbReference type="Proteomes" id="UP000602510">
    <property type="component" value="Unassembled WGS sequence"/>
</dbReference>
<accession>A0A833RTC8</accession>
<evidence type="ECO:0000313" key="2">
    <source>
        <dbReference type="EMBL" id="KAF4139036.1"/>
    </source>
</evidence>
<proteinExistence type="predicted"/>
<dbReference type="EMBL" id="WSZM01000466">
    <property type="protein sequence ID" value="KAF4032757.1"/>
    <property type="molecule type" value="Genomic_DNA"/>
</dbReference>
<sequence length="78" mass="8787">MESLVPFLLAIHGDPLLAYLIANDHLKLLVIPDIRFDHASLTDAKAELEFRFDVLDVRGLAHQLGLREIVITANRDRA</sequence>
<keyword evidence="3" id="KW-1185">Reference proteome</keyword>